<dbReference type="InterPro" id="IPR005123">
    <property type="entry name" value="Oxoglu/Fe-dep_dioxygenase_dom"/>
</dbReference>
<dbReference type="GO" id="GO:0031418">
    <property type="term" value="F:L-ascorbic acid binding"/>
    <property type="evidence" value="ECO:0007669"/>
    <property type="project" value="UniProtKB-KW"/>
</dbReference>
<evidence type="ECO:0000313" key="6">
    <source>
        <dbReference type="EMBL" id="AFK35463.1"/>
    </source>
</evidence>
<dbReference type="InterPro" id="IPR027443">
    <property type="entry name" value="IPNS-like_sf"/>
</dbReference>
<dbReference type="Pfam" id="PF03171">
    <property type="entry name" value="2OG-FeII_Oxy"/>
    <property type="match status" value="1"/>
</dbReference>
<dbReference type="InterPro" id="IPR044861">
    <property type="entry name" value="IPNS-like_FE2OG_OXY"/>
</dbReference>
<dbReference type="PROSITE" id="PS51471">
    <property type="entry name" value="FE2OG_OXY"/>
    <property type="match status" value="1"/>
</dbReference>
<keyword evidence="1 4" id="KW-0479">Metal-binding</keyword>
<dbReference type="SUPFAM" id="SSF51197">
    <property type="entry name" value="Clavaminate synthase-like"/>
    <property type="match status" value="1"/>
</dbReference>
<evidence type="ECO:0000256" key="3">
    <source>
        <dbReference type="ARBA" id="ARBA00023004"/>
    </source>
</evidence>
<evidence type="ECO:0000259" key="5">
    <source>
        <dbReference type="PROSITE" id="PS51471"/>
    </source>
</evidence>
<sequence length="246" mass="28514">MGEIDPAFVQAPEHRPKLSVIEAEGIPVIDPDDKEITEWYNQWPEFPPEMRETFQEYAYHMEKLALKLMELIAMSLGLPPKQFHGFFKDQTSWIRLNYYPPCPNPDLVLGCGRHKDSGALTVLAQDEVPGLEVRRKSDGEWVLVKPLPDAYIINVGDVIQVWCNDAYESVEHRVMLSADKARLSYPFFLFPAHYTNVQPLEELTDEQNPPKYRPCNWGKFLATGKRSNFMKLDVENIQIHHFRINN</sequence>
<dbReference type="PANTHER" id="PTHR47991">
    <property type="entry name" value="OXOGLUTARATE/IRON-DEPENDENT DIOXYGENASE"/>
    <property type="match status" value="1"/>
</dbReference>
<keyword evidence="3 4" id="KW-0408">Iron</keyword>
<dbReference type="GO" id="GO:0046872">
    <property type="term" value="F:metal ion binding"/>
    <property type="evidence" value="ECO:0007669"/>
    <property type="project" value="UniProtKB-KW"/>
</dbReference>
<name>I3S5C1_LOTJA</name>
<dbReference type="GO" id="GO:0016491">
    <property type="term" value="F:oxidoreductase activity"/>
    <property type="evidence" value="ECO:0007669"/>
    <property type="project" value="UniProtKB-KW"/>
</dbReference>
<protein>
    <recommendedName>
        <fullName evidence="5">Fe2OG dioxygenase domain-containing protein</fullName>
    </recommendedName>
</protein>
<keyword evidence="2" id="KW-0847">Vitamin C</keyword>
<evidence type="ECO:0000256" key="1">
    <source>
        <dbReference type="ARBA" id="ARBA00022723"/>
    </source>
</evidence>
<dbReference type="Gene3D" id="2.60.120.330">
    <property type="entry name" value="B-lactam Antibiotic, Isopenicillin N Synthase, Chain"/>
    <property type="match status" value="1"/>
</dbReference>
<dbReference type="EMBL" id="BT135668">
    <property type="protein sequence ID" value="AFK35463.1"/>
    <property type="molecule type" value="mRNA"/>
</dbReference>
<dbReference type="AlphaFoldDB" id="I3S5C1"/>
<evidence type="ECO:0000256" key="4">
    <source>
        <dbReference type="RuleBase" id="RU003682"/>
    </source>
</evidence>
<evidence type="ECO:0000256" key="2">
    <source>
        <dbReference type="ARBA" id="ARBA00022896"/>
    </source>
</evidence>
<organism evidence="6">
    <name type="scientific">Lotus japonicus</name>
    <name type="common">Lotus corniculatus var. japonicus</name>
    <dbReference type="NCBI Taxonomy" id="34305"/>
    <lineage>
        <taxon>Eukaryota</taxon>
        <taxon>Viridiplantae</taxon>
        <taxon>Streptophyta</taxon>
        <taxon>Embryophyta</taxon>
        <taxon>Tracheophyta</taxon>
        <taxon>Spermatophyta</taxon>
        <taxon>Magnoliopsida</taxon>
        <taxon>eudicotyledons</taxon>
        <taxon>Gunneridae</taxon>
        <taxon>Pentapetalae</taxon>
        <taxon>rosids</taxon>
        <taxon>fabids</taxon>
        <taxon>Fabales</taxon>
        <taxon>Fabaceae</taxon>
        <taxon>Papilionoideae</taxon>
        <taxon>50 kb inversion clade</taxon>
        <taxon>NPAAA clade</taxon>
        <taxon>Hologalegina</taxon>
        <taxon>robinioid clade</taxon>
        <taxon>Loteae</taxon>
        <taxon>Lotus</taxon>
    </lineage>
</organism>
<comment type="similarity">
    <text evidence="4">Belongs to the iron/ascorbate-dependent oxidoreductase family.</text>
</comment>
<keyword evidence="4" id="KW-0560">Oxidoreductase</keyword>
<feature type="domain" description="Fe2OG dioxygenase" evidence="5">
    <location>
        <begin position="90"/>
        <end position="191"/>
    </location>
</feature>
<proteinExistence type="evidence at transcript level"/>
<accession>I3S5C1</accession>
<dbReference type="InterPro" id="IPR050295">
    <property type="entry name" value="Plant_2OG-oxidoreductases"/>
</dbReference>
<dbReference type="FunFam" id="2.60.120.330:FF:000012">
    <property type="entry name" value="Gibberellin 20 oxidase 1"/>
    <property type="match status" value="1"/>
</dbReference>
<reference evidence="6" key="1">
    <citation type="submission" date="2012-05" db="EMBL/GenBank/DDBJ databases">
        <authorList>
            <person name="Krishnakumar V."/>
            <person name="Cheung F."/>
            <person name="Xiao Y."/>
            <person name="Chan A."/>
            <person name="Moskal W.A."/>
            <person name="Town C.D."/>
        </authorList>
    </citation>
    <scope>NUCLEOTIDE SEQUENCE</scope>
</reference>